<dbReference type="InterPro" id="IPR018000">
    <property type="entry name" value="Neurotransmitter_ion_chnl_CS"/>
</dbReference>
<feature type="transmembrane region" description="Helical" evidence="5">
    <location>
        <begin position="110"/>
        <end position="125"/>
    </location>
</feature>
<evidence type="ECO:0000313" key="7">
    <source>
        <dbReference type="EMBL" id="KAJ8312431.1"/>
    </source>
</evidence>
<feature type="transmembrane region" description="Helical" evidence="5">
    <location>
        <begin position="310"/>
        <end position="331"/>
    </location>
</feature>
<keyword evidence="2 5" id="KW-0812">Transmembrane</keyword>
<feature type="transmembrane region" description="Helical" evidence="5">
    <location>
        <begin position="338"/>
        <end position="362"/>
    </location>
</feature>
<organism evidence="7 8">
    <name type="scientific">Tegillarca granosa</name>
    <name type="common">Malaysian cockle</name>
    <name type="synonym">Anadara granosa</name>
    <dbReference type="NCBI Taxonomy" id="220873"/>
    <lineage>
        <taxon>Eukaryota</taxon>
        <taxon>Metazoa</taxon>
        <taxon>Spiralia</taxon>
        <taxon>Lophotrochozoa</taxon>
        <taxon>Mollusca</taxon>
        <taxon>Bivalvia</taxon>
        <taxon>Autobranchia</taxon>
        <taxon>Pteriomorphia</taxon>
        <taxon>Arcoida</taxon>
        <taxon>Arcoidea</taxon>
        <taxon>Arcidae</taxon>
        <taxon>Tegillarca</taxon>
    </lineage>
</organism>
<feature type="transmembrane region" description="Helical" evidence="5">
    <location>
        <begin position="171"/>
        <end position="187"/>
    </location>
</feature>
<gene>
    <name evidence="7" type="ORF">KUTeg_009804</name>
</gene>
<feature type="non-terminal residue" evidence="7">
    <location>
        <position position="580"/>
    </location>
</feature>
<feature type="transmembrane region" description="Helical" evidence="5">
    <location>
        <begin position="132"/>
        <end position="165"/>
    </location>
</feature>
<comment type="subcellular location">
    <subcellularLocation>
        <location evidence="1">Membrane</location>
        <topology evidence="1">Multi-pass membrane protein</topology>
    </subcellularLocation>
</comment>
<dbReference type="EMBL" id="JARBDR010000440">
    <property type="protein sequence ID" value="KAJ8312431.1"/>
    <property type="molecule type" value="Genomic_DNA"/>
</dbReference>
<evidence type="ECO:0000313" key="8">
    <source>
        <dbReference type="Proteomes" id="UP001217089"/>
    </source>
</evidence>
<sequence length="580" mass="65032">MKLINQKQWSSEAGVFVSGSSAQFNDTLEQELQTLLLTTNNYNRFIRPEPTVKVYVASGVYNLKHLVCVTGDAVFVMLVWWYGGGRVDGAVVCCVVVLMVWWYGGGRVDGAVVCCVVVLLVWWYGRGRNDNAIAFCIVVMLVWWYGGGRVDGAVVCCMVVLMVWWYGGGRVDNAIVFCIVVMLVWWYGGGRVDGAVVCCMVALMVWWYGGGRVDGAVVCCVVVLMVWWYGGGRVDDAVVCCVVVLLVWWYRVGTVDGVVWYGGSSVDDAVVCCMVVLLVLWYGGCRVDHAIVCYMVVLLVWWYGGGKVDGAVVCCMVVLLVWSVVGLWYGGGSVDDDVVCCMVVLLVWWFGDGRIDFVIVLLYGSIDGLVWWWYDDSGGVVLRLPCLLGIGVMVVAIVMALLVEDIEVLNDENYPVNIGQDGTISWVVGRKVKTHCEFDVRFYPFDTQTCGITMSTWLYDKNHIVLETTKPISVLMEFFKENGEWEYLRHSTSDVDTTSAGVTFQQLTFHLTFRRRPSYYFMNYILVGTLLAWLLCFIFKLPVESGEKVGYTLTVLLTYTVYLTIVLDNIPRTSQRTSML</sequence>
<protein>
    <recommendedName>
        <fullName evidence="6">Neurotransmitter-gated ion-channel ligand-binding domain-containing protein</fullName>
    </recommendedName>
</protein>
<dbReference type="PANTHER" id="PTHR18945">
    <property type="entry name" value="NEUROTRANSMITTER GATED ION CHANNEL"/>
    <property type="match status" value="1"/>
</dbReference>
<feature type="transmembrane region" description="Helical" evidence="5">
    <location>
        <begin position="287"/>
        <end position="304"/>
    </location>
</feature>
<feature type="transmembrane region" description="Helical" evidence="5">
    <location>
        <begin position="521"/>
        <end position="543"/>
    </location>
</feature>
<dbReference type="Pfam" id="PF02931">
    <property type="entry name" value="Neur_chan_LBD"/>
    <property type="match status" value="1"/>
</dbReference>
<evidence type="ECO:0000256" key="1">
    <source>
        <dbReference type="ARBA" id="ARBA00004141"/>
    </source>
</evidence>
<reference evidence="7 8" key="1">
    <citation type="submission" date="2022-12" db="EMBL/GenBank/DDBJ databases">
        <title>Chromosome-level genome of Tegillarca granosa.</title>
        <authorList>
            <person name="Kim J."/>
        </authorList>
    </citation>
    <scope>NUCLEOTIDE SEQUENCE [LARGE SCALE GENOMIC DNA]</scope>
    <source>
        <strain evidence="7">Teg-2019</strain>
        <tissue evidence="7">Adductor muscle</tissue>
    </source>
</reference>
<feature type="transmembrane region" description="Helical" evidence="5">
    <location>
        <begin position="549"/>
        <end position="570"/>
    </location>
</feature>
<feature type="transmembrane region" description="Helical" evidence="5">
    <location>
        <begin position="237"/>
        <end position="252"/>
    </location>
</feature>
<dbReference type="CDD" id="cd19051">
    <property type="entry name" value="LGIC_TM_cation"/>
    <property type="match status" value="1"/>
</dbReference>
<evidence type="ECO:0000256" key="5">
    <source>
        <dbReference type="SAM" id="Phobius"/>
    </source>
</evidence>
<accession>A0ABQ9F881</accession>
<keyword evidence="3 5" id="KW-1133">Transmembrane helix</keyword>
<dbReference type="InterPro" id="IPR006201">
    <property type="entry name" value="Neur_channel"/>
</dbReference>
<dbReference type="Gene3D" id="2.70.170.10">
    <property type="entry name" value="Neurotransmitter-gated ion-channel ligand-binding domain"/>
    <property type="match status" value="1"/>
</dbReference>
<feature type="transmembrane region" description="Helical" evidence="5">
    <location>
        <begin position="258"/>
        <end position="280"/>
    </location>
</feature>
<feature type="transmembrane region" description="Helical" evidence="5">
    <location>
        <begin position="192"/>
        <end position="209"/>
    </location>
</feature>
<feature type="transmembrane region" description="Helical" evidence="5">
    <location>
        <begin position="382"/>
        <end position="403"/>
    </location>
</feature>
<dbReference type="InterPro" id="IPR006202">
    <property type="entry name" value="Neur_chan_lig-bd"/>
</dbReference>
<dbReference type="SUPFAM" id="SSF90112">
    <property type="entry name" value="Neurotransmitter-gated ion-channel transmembrane pore"/>
    <property type="match status" value="1"/>
</dbReference>
<evidence type="ECO:0000256" key="3">
    <source>
        <dbReference type="ARBA" id="ARBA00022989"/>
    </source>
</evidence>
<dbReference type="Proteomes" id="UP001217089">
    <property type="component" value="Unassembled WGS sequence"/>
</dbReference>
<proteinExistence type="predicted"/>
<dbReference type="CDD" id="cd18989">
    <property type="entry name" value="LGIC_ECD_cation"/>
    <property type="match status" value="1"/>
</dbReference>
<feature type="domain" description="Neurotransmitter-gated ion-channel ligand-binding" evidence="6">
    <location>
        <begin position="411"/>
        <end position="517"/>
    </location>
</feature>
<dbReference type="InterPro" id="IPR038050">
    <property type="entry name" value="Neuro_actylchol_rec"/>
</dbReference>
<dbReference type="InterPro" id="IPR036719">
    <property type="entry name" value="Neuro-gated_channel_TM_sf"/>
</dbReference>
<dbReference type="PROSITE" id="PS00236">
    <property type="entry name" value="NEUROTR_ION_CHANNEL"/>
    <property type="match status" value="1"/>
</dbReference>
<evidence type="ECO:0000256" key="4">
    <source>
        <dbReference type="ARBA" id="ARBA00023136"/>
    </source>
</evidence>
<keyword evidence="4 5" id="KW-0472">Membrane</keyword>
<keyword evidence="8" id="KW-1185">Reference proteome</keyword>
<dbReference type="SUPFAM" id="SSF63712">
    <property type="entry name" value="Nicotinic receptor ligand binding domain-like"/>
    <property type="match status" value="1"/>
</dbReference>
<evidence type="ECO:0000259" key="6">
    <source>
        <dbReference type="Pfam" id="PF02931"/>
    </source>
</evidence>
<dbReference type="InterPro" id="IPR036734">
    <property type="entry name" value="Neur_chan_lig-bd_sf"/>
</dbReference>
<feature type="transmembrane region" description="Helical" evidence="5">
    <location>
        <begin position="215"/>
        <end position="230"/>
    </location>
</feature>
<dbReference type="Gene3D" id="1.20.58.390">
    <property type="entry name" value="Neurotransmitter-gated ion-channel transmembrane domain"/>
    <property type="match status" value="1"/>
</dbReference>
<comment type="caution">
    <text evidence="7">The sequence shown here is derived from an EMBL/GenBank/DDBJ whole genome shotgun (WGS) entry which is preliminary data.</text>
</comment>
<name>A0ABQ9F881_TEGGR</name>
<evidence type="ECO:0000256" key="2">
    <source>
        <dbReference type="ARBA" id="ARBA00022692"/>
    </source>
</evidence>